<comment type="catalytic activity">
    <reaction evidence="3 4">
        <text>RX + glutathione = an S-substituted glutathione + a halide anion + H(+)</text>
        <dbReference type="Rhea" id="RHEA:16437"/>
        <dbReference type="ChEBI" id="CHEBI:15378"/>
        <dbReference type="ChEBI" id="CHEBI:16042"/>
        <dbReference type="ChEBI" id="CHEBI:17792"/>
        <dbReference type="ChEBI" id="CHEBI:57925"/>
        <dbReference type="ChEBI" id="CHEBI:90779"/>
        <dbReference type="EC" id="2.5.1.18"/>
    </reaction>
</comment>
<dbReference type="PIRSF" id="PIRSF006386">
    <property type="entry name" value="HCCAis_GSTk"/>
    <property type="match status" value="1"/>
</dbReference>
<dbReference type="GO" id="GO:0004364">
    <property type="term" value="F:glutathione transferase activity"/>
    <property type="evidence" value="ECO:0007669"/>
    <property type="project" value="UniProtKB-UniRule"/>
</dbReference>
<sequence length="239" mass="25981">MGGRIDVYLDIVSLYSYIAYLDLLKNRALLSAHSVEVEFHPVFLGAINAGSGNKPPWTLPAKALYGAHDARRSVARHPGLTIQTPDDLMAVAMTVLPLRALHHIKRTRPSQTYEATLHALMRTFWSGAPTADLSQPTNLGAALSPLFAPAEVDEILAAAGSPEMKEALKAATREALDRGAFGCPWLWVTDSRGHGEPFFGSDRFHFIYKFLGLPYQDVTLLPPAATEGVSESGESKSKL</sequence>
<dbReference type="Proteomes" id="UP001270362">
    <property type="component" value="Unassembled WGS sequence"/>
</dbReference>
<dbReference type="GO" id="GO:0005739">
    <property type="term" value="C:mitochondrion"/>
    <property type="evidence" value="ECO:0007669"/>
    <property type="project" value="TreeGrafter"/>
</dbReference>
<reference evidence="7" key="1">
    <citation type="journal article" date="2023" name="Mol. Phylogenet. Evol.">
        <title>Genome-scale phylogeny and comparative genomics of the fungal order Sordariales.</title>
        <authorList>
            <person name="Hensen N."/>
            <person name="Bonometti L."/>
            <person name="Westerberg I."/>
            <person name="Brannstrom I.O."/>
            <person name="Guillou S."/>
            <person name="Cros-Aarteil S."/>
            <person name="Calhoun S."/>
            <person name="Haridas S."/>
            <person name="Kuo A."/>
            <person name="Mondo S."/>
            <person name="Pangilinan J."/>
            <person name="Riley R."/>
            <person name="LaButti K."/>
            <person name="Andreopoulos B."/>
            <person name="Lipzen A."/>
            <person name="Chen C."/>
            <person name="Yan M."/>
            <person name="Daum C."/>
            <person name="Ng V."/>
            <person name="Clum A."/>
            <person name="Steindorff A."/>
            <person name="Ohm R.A."/>
            <person name="Martin F."/>
            <person name="Silar P."/>
            <person name="Natvig D.O."/>
            <person name="Lalanne C."/>
            <person name="Gautier V."/>
            <person name="Ament-Velasquez S.L."/>
            <person name="Kruys A."/>
            <person name="Hutchinson M.I."/>
            <person name="Powell A.J."/>
            <person name="Barry K."/>
            <person name="Miller A.N."/>
            <person name="Grigoriev I.V."/>
            <person name="Debuchy R."/>
            <person name="Gladieux P."/>
            <person name="Hiltunen Thoren M."/>
            <person name="Johannesson H."/>
        </authorList>
    </citation>
    <scope>NUCLEOTIDE SEQUENCE</scope>
    <source>
        <strain evidence="7">CBS 314.62</strain>
    </source>
</reference>
<evidence type="ECO:0000313" key="8">
    <source>
        <dbReference type="Proteomes" id="UP001270362"/>
    </source>
</evidence>
<organism evidence="7 8">
    <name type="scientific">Podospora appendiculata</name>
    <dbReference type="NCBI Taxonomy" id="314037"/>
    <lineage>
        <taxon>Eukaryota</taxon>
        <taxon>Fungi</taxon>
        <taxon>Dikarya</taxon>
        <taxon>Ascomycota</taxon>
        <taxon>Pezizomycotina</taxon>
        <taxon>Sordariomycetes</taxon>
        <taxon>Sordariomycetidae</taxon>
        <taxon>Sordariales</taxon>
        <taxon>Podosporaceae</taxon>
        <taxon>Podospora</taxon>
    </lineage>
</organism>
<feature type="active site" description="Nucleophile" evidence="5">
    <location>
        <position position="13"/>
    </location>
</feature>
<comment type="similarity">
    <text evidence="1 4">Belongs to the GST superfamily. Kappa family.</text>
</comment>
<accession>A0AAE1CF57</accession>
<gene>
    <name evidence="7" type="ORF">B0T22DRAFT_446403</name>
</gene>
<keyword evidence="8" id="KW-1185">Reference proteome</keyword>
<evidence type="ECO:0000256" key="4">
    <source>
        <dbReference type="PIRNR" id="PIRNR006386"/>
    </source>
</evidence>
<reference evidence="7" key="2">
    <citation type="submission" date="2023-06" db="EMBL/GenBank/DDBJ databases">
        <authorList>
            <consortium name="Lawrence Berkeley National Laboratory"/>
            <person name="Haridas S."/>
            <person name="Hensen N."/>
            <person name="Bonometti L."/>
            <person name="Westerberg I."/>
            <person name="Brannstrom I.O."/>
            <person name="Guillou S."/>
            <person name="Cros-Aarteil S."/>
            <person name="Calhoun S."/>
            <person name="Kuo A."/>
            <person name="Mondo S."/>
            <person name="Pangilinan J."/>
            <person name="Riley R."/>
            <person name="Labutti K."/>
            <person name="Andreopoulos B."/>
            <person name="Lipzen A."/>
            <person name="Chen C."/>
            <person name="Yanf M."/>
            <person name="Daum C."/>
            <person name="Ng V."/>
            <person name="Clum A."/>
            <person name="Steindorff A."/>
            <person name="Ohm R."/>
            <person name="Martin F."/>
            <person name="Silar P."/>
            <person name="Natvig D."/>
            <person name="Lalanne C."/>
            <person name="Gautier V."/>
            <person name="Ament-Velasquez S.L."/>
            <person name="Kruys A."/>
            <person name="Hutchinson M.I."/>
            <person name="Powell A.J."/>
            <person name="Barry K."/>
            <person name="Miller A.N."/>
            <person name="Grigoriev I.V."/>
            <person name="Debuchy R."/>
            <person name="Gladieux P."/>
            <person name="Thoren M.H."/>
            <person name="Johannesson H."/>
        </authorList>
    </citation>
    <scope>NUCLEOTIDE SEQUENCE</scope>
    <source>
        <strain evidence="7">CBS 314.62</strain>
    </source>
</reference>
<dbReference type="Gene3D" id="3.40.30.10">
    <property type="entry name" value="Glutaredoxin"/>
    <property type="match status" value="1"/>
</dbReference>
<name>A0AAE1CF57_9PEZI</name>
<dbReference type="SUPFAM" id="SSF52833">
    <property type="entry name" value="Thioredoxin-like"/>
    <property type="match status" value="1"/>
</dbReference>
<evidence type="ECO:0000256" key="3">
    <source>
        <dbReference type="ARBA" id="ARBA00047960"/>
    </source>
</evidence>
<evidence type="ECO:0000256" key="1">
    <source>
        <dbReference type="ARBA" id="ARBA00006494"/>
    </source>
</evidence>
<dbReference type="FunFam" id="3.40.30.10:FF:000096">
    <property type="entry name" value="Glutathione S-transferase kappa"/>
    <property type="match status" value="1"/>
</dbReference>
<dbReference type="AlphaFoldDB" id="A0AAE1CF57"/>
<dbReference type="InterPro" id="IPR051924">
    <property type="entry name" value="GST_Kappa/NadH"/>
</dbReference>
<dbReference type="GO" id="GO:0004602">
    <property type="term" value="F:glutathione peroxidase activity"/>
    <property type="evidence" value="ECO:0007669"/>
    <property type="project" value="TreeGrafter"/>
</dbReference>
<feature type="domain" description="DSBA-like thioredoxin" evidence="6">
    <location>
        <begin position="5"/>
        <end position="210"/>
    </location>
</feature>
<dbReference type="EMBL" id="JAULSO010000001">
    <property type="protein sequence ID" value="KAK3692095.1"/>
    <property type="molecule type" value="Genomic_DNA"/>
</dbReference>
<evidence type="ECO:0000313" key="7">
    <source>
        <dbReference type="EMBL" id="KAK3692095.1"/>
    </source>
</evidence>
<dbReference type="InterPro" id="IPR014440">
    <property type="entry name" value="HCCAis_GSTk"/>
</dbReference>
<evidence type="ECO:0000259" key="6">
    <source>
        <dbReference type="Pfam" id="PF01323"/>
    </source>
</evidence>
<proteinExistence type="inferred from homology"/>
<dbReference type="Pfam" id="PF01323">
    <property type="entry name" value="DSBA"/>
    <property type="match status" value="1"/>
</dbReference>
<dbReference type="EC" id="2.5.1.18" evidence="4"/>
<comment type="caution">
    <text evidence="7">The sequence shown here is derived from an EMBL/GenBank/DDBJ whole genome shotgun (WGS) entry which is preliminary data.</text>
</comment>
<protein>
    <recommendedName>
        <fullName evidence="4">Glutathione S-transferase kappa</fullName>
        <ecNumber evidence="4">2.5.1.18</ecNumber>
    </recommendedName>
</protein>
<keyword evidence="2 4" id="KW-0808">Transferase</keyword>
<dbReference type="PANTHER" id="PTHR42943">
    <property type="entry name" value="GLUTATHIONE S-TRANSFERASE KAPPA"/>
    <property type="match status" value="1"/>
</dbReference>
<dbReference type="InterPro" id="IPR036249">
    <property type="entry name" value="Thioredoxin-like_sf"/>
</dbReference>
<dbReference type="PANTHER" id="PTHR42943:SF13">
    <property type="entry name" value="GLUTATHIONE S-TRANSFERASE KAPPA-RELATED"/>
    <property type="match status" value="1"/>
</dbReference>
<dbReference type="InterPro" id="IPR001853">
    <property type="entry name" value="DSBA-like_thioredoxin_dom"/>
</dbReference>
<evidence type="ECO:0000256" key="2">
    <source>
        <dbReference type="ARBA" id="ARBA00022679"/>
    </source>
</evidence>
<evidence type="ECO:0000256" key="5">
    <source>
        <dbReference type="PIRSR" id="PIRSR006386-1"/>
    </source>
</evidence>
<dbReference type="GO" id="GO:0005777">
    <property type="term" value="C:peroxisome"/>
    <property type="evidence" value="ECO:0007669"/>
    <property type="project" value="TreeGrafter"/>
</dbReference>
<dbReference type="GO" id="GO:0006749">
    <property type="term" value="P:glutathione metabolic process"/>
    <property type="evidence" value="ECO:0007669"/>
    <property type="project" value="TreeGrafter"/>
</dbReference>